<proteinExistence type="predicted"/>
<dbReference type="RefSeq" id="WP_089770497.1">
    <property type="nucleotide sequence ID" value="NZ_FNWX01000031.1"/>
</dbReference>
<organism evidence="1 2">
    <name type="scientific">Epilithonimonas hominis</name>
    <dbReference type="NCBI Taxonomy" id="420404"/>
    <lineage>
        <taxon>Bacteria</taxon>
        <taxon>Pseudomonadati</taxon>
        <taxon>Bacteroidota</taxon>
        <taxon>Flavobacteriia</taxon>
        <taxon>Flavobacteriales</taxon>
        <taxon>Weeksellaceae</taxon>
        <taxon>Chryseobacterium group</taxon>
        <taxon>Epilithonimonas</taxon>
    </lineage>
</organism>
<name>A0A1H6L5J2_9FLAO</name>
<reference evidence="2" key="1">
    <citation type="submission" date="2016-10" db="EMBL/GenBank/DDBJ databases">
        <authorList>
            <person name="Varghese N."/>
            <person name="Submissions S."/>
        </authorList>
    </citation>
    <scope>NUCLEOTIDE SEQUENCE [LARGE SCALE GENOMIC DNA]</scope>
    <source>
        <strain evidence="2">DSM 19326</strain>
    </source>
</reference>
<dbReference type="EMBL" id="FNWX01000031">
    <property type="protein sequence ID" value="SEH79432.1"/>
    <property type="molecule type" value="Genomic_DNA"/>
</dbReference>
<dbReference type="AlphaFoldDB" id="A0A1H6L5J2"/>
<protein>
    <submittedName>
        <fullName evidence="1">Uncharacterized protein</fullName>
    </submittedName>
</protein>
<dbReference type="Proteomes" id="UP000198555">
    <property type="component" value="Unassembled WGS sequence"/>
</dbReference>
<dbReference type="STRING" id="420404.SAMN05421793_13134"/>
<evidence type="ECO:0000313" key="2">
    <source>
        <dbReference type="Proteomes" id="UP000198555"/>
    </source>
</evidence>
<sequence length="267" mass="29052">MARQKGLMKYVGTIGDVRHFKIKGQEGFFAGMVGGPTAEQVNNAPEFERTRENMNEFGGCAKVGKSLRTALSALMGKFTDPQVTGRLTSIMKKINLEDGTEARGYRKVEVSTQKNYLLGFEFNKNLSISGIFNAPYDIEPDAGRTSSDFIVAGFNPADLISAPSGSTHFRLINALAVLSDFSYNPTTGSYEPDDMVNNELTNIAYSPYIPLNAAYAGSTITANLPGAPVLDNKVSVVQCIGIEFFQEVNGNYYPFASGNCLKIEEVF</sequence>
<keyword evidence="2" id="KW-1185">Reference proteome</keyword>
<evidence type="ECO:0000313" key="1">
    <source>
        <dbReference type="EMBL" id="SEH79432.1"/>
    </source>
</evidence>
<accession>A0A1H6L5J2</accession>
<gene>
    <name evidence="1" type="ORF">SAMN05421793_13134</name>
</gene>